<proteinExistence type="predicted"/>
<evidence type="ECO:0000313" key="2">
    <source>
        <dbReference type="EMBL" id="KAF6374412.1"/>
    </source>
</evidence>
<gene>
    <name evidence="2" type="ORF">mPipKuh1_009631</name>
</gene>
<dbReference type="Proteomes" id="UP000558488">
    <property type="component" value="Unassembled WGS sequence"/>
</dbReference>
<dbReference type="EMBL" id="JACAGB010000003">
    <property type="protein sequence ID" value="KAF6374412.1"/>
    <property type="molecule type" value="Genomic_DNA"/>
</dbReference>
<sequence length="131" mass="14293">MRGKEREARQALQCVPLVPLLPAPSCLFLSLHESPSRSCFKNPTLNVLCHEGNPADQPQWRGTPIWLPVPSSRHLANSKVFSSFAAVFMETKVAPFKSSHLLGAATPGLSESPAPDRPQGRGRGLIITRSR</sequence>
<evidence type="ECO:0000256" key="1">
    <source>
        <dbReference type="SAM" id="MobiDB-lite"/>
    </source>
</evidence>
<keyword evidence="3" id="KW-1185">Reference proteome</keyword>
<organism evidence="2 3">
    <name type="scientific">Pipistrellus kuhlii</name>
    <name type="common">Kuhl's pipistrelle</name>
    <dbReference type="NCBI Taxonomy" id="59472"/>
    <lineage>
        <taxon>Eukaryota</taxon>
        <taxon>Metazoa</taxon>
        <taxon>Chordata</taxon>
        <taxon>Craniata</taxon>
        <taxon>Vertebrata</taxon>
        <taxon>Euteleostomi</taxon>
        <taxon>Mammalia</taxon>
        <taxon>Eutheria</taxon>
        <taxon>Laurasiatheria</taxon>
        <taxon>Chiroptera</taxon>
        <taxon>Yangochiroptera</taxon>
        <taxon>Vespertilionidae</taxon>
        <taxon>Pipistrellus</taxon>
    </lineage>
</organism>
<evidence type="ECO:0000313" key="3">
    <source>
        <dbReference type="Proteomes" id="UP000558488"/>
    </source>
</evidence>
<feature type="region of interest" description="Disordered" evidence="1">
    <location>
        <begin position="104"/>
        <end position="131"/>
    </location>
</feature>
<name>A0A7J7ZJI0_PIPKU</name>
<comment type="caution">
    <text evidence="2">The sequence shown here is derived from an EMBL/GenBank/DDBJ whole genome shotgun (WGS) entry which is preliminary data.</text>
</comment>
<dbReference type="AlphaFoldDB" id="A0A7J7ZJI0"/>
<reference evidence="2 3" key="1">
    <citation type="journal article" date="2020" name="Nature">
        <title>Six reference-quality genomes reveal evolution of bat adaptations.</title>
        <authorList>
            <person name="Jebb D."/>
            <person name="Huang Z."/>
            <person name="Pippel M."/>
            <person name="Hughes G.M."/>
            <person name="Lavrichenko K."/>
            <person name="Devanna P."/>
            <person name="Winkler S."/>
            <person name="Jermiin L.S."/>
            <person name="Skirmuntt E.C."/>
            <person name="Katzourakis A."/>
            <person name="Burkitt-Gray L."/>
            <person name="Ray D.A."/>
            <person name="Sullivan K.A.M."/>
            <person name="Roscito J.G."/>
            <person name="Kirilenko B.M."/>
            <person name="Davalos L.M."/>
            <person name="Corthals A.P."/>
            <person name="Power M.L."/>
            <person name="Jones G."/>
            <person name="Ransome R.D."/>
            <person name="Dechmann D.K.N."/>
            <person name="Locatelli A.G."/>
            <person name="Puechmaille S.J."/>
            <person name="Fedrigo O."/>
            <person name="Jarvis E.D."/>
            <person name="Hiller M."/>
            <person name="Vernes S.C."/>
            <person name="Myers E.W."/>
            <person name="Teeling E.C."/>
        </authorList>
    </citation>
    <scope>NUCLEOTIDE SEQUENCE [LARGE SCALE GENOMIC DNA]</scope>
    <source>
        <strain evidence="2">MPipKuh1</strain>
        <tissue evidence="2">Flight muscle</tissue>
    </source>
</reference>
<protein>
    <submittedName>
        <fullName evidence="2">Uncharacterized protein</fullName>
    </submittedName>
</protein>
<accession>A0A7J7ZJI0</accession>